<feature type="region of interest" description="Disordered" evidence="1">
    <location>
        <begin position="46"/>
        <end position="75"/>
    </location>
</feature>
<proteinExistence type="predicted"/>
<evidence type="ECO:0000313" key="3">
    <source>
        <dbReference type="Proteomes" id="UP001307889"/>
    </source>
</evidence>
<gene>
    <name evidence="2" type="ORF">NTJ_13997</name>
</gene>
<reference evidence="2 3" key="1">
    <citation type="submission" date="2023-09" db="EMBL/GenBank/DDBJ databases">
        <title>Nesidiocoris tenuis whole genome shotgun sequence.</title>
        <authorList>
            <person name="Shibata T."/>
            <person name="Shimoda M."/>
            <person name="Kobayashi T."/>
            <person name="Uehara T."/>
        </authorList>
    </citation>
    <scope>NUCLEOTIDE SEQUENCE [LARGE SCALE GENOMIC DNA]</scope>
    <source>
        <strain evidence="2 3">Japan</strain>
    </source>
</reference>
<evidence type="ECO:0000313" key="2">
    <source>
        <dbReference type="EMBL" id="BET01181.1"/>
    </source>
</evidence>
<dbReference type="Proteomes" id="UP001307889">
    <property type="component" value="Chromosome 12"/>
</dbReference>
<sequence length="121" mass="13142">MRVTRNLQFSRCKYDDANTSMARSRIDAMFPEYESRLSRIGCMRTSATGDEGEIEKEKSAGRGRRLRPGGLKGANIVNGEKATTTVATKVFSSPGGPGVVDVPSCCLKKMVIVLEPITRAT</sequence>
<accession>A0ABN7B9W6</accession>
<keyword evidence="3" id="KW-1185">Reference proteome</keyword>
<organism evidence="2 3">
    <name type="scientific">Nesidiocoris tenuis</name>
    <dbReference type="NCBI Taxonomy" id="355587"/>
    <lineage>
        <taxon>Eukaryota</taxon>
        <taxon>Metazoa</taxon>
        <taxon>Ecdysozoa</taxon>
        <taxon>Arthropoda</taxon>
        <taxon>Hexapoda</taxon>
        <taxon>Insecta</taxon>
        <taxon>Pterygota</taxon>
        <taxon>Neoptera</taxon>
        <taxon>Paraneoptera</taxon>
        <taxon>Hemiptera</taxon>
        <taxon>Heteroptera</taxon>
        <taxon>Panheteroptera</taxon>
        <taxon>Cimicomorpha</taxon>
        <taxon>Miridae</taxon>
        <taxon>Dicyphina</taxon>
        <taxon>Nesidiocoris</taxon>
    </lineage>
</organism>
<protein>
    <submittedName>
        <fullName evidence="2">Uncharacterized protein</fullName>
    </submittedName>
</protein>
<dbReference type="EMBL" id="AP028920">
    <property type="protein sequence ID" value="BET01181.1"/>
    <property type="molecule type" value="Genomic_DNA"/>
</dbReference>
<name>A0ABN7B9W6_9HEMI</name>
<evidence type="ECO:0000256" key="1">
    <source>
        <dbReference type="SAM" id="MobiDB-lite"/>
    </source>
</evidence>